<organism evidence="4 5">
    <name type="scientific">Podospora appendiculata</name>
    <dbReference type="NCBI Taxonomy" id="314037"/>
    <lineage>
        <taxon>Eukaryota</taxon>
        <taxon>Fungi</taxon>
        <taxon>Dikarya</taxon>
        <taxon>Ascomycota</taxon>
        <taxon>Pezizomycotina</taxon>
        <taxon>Sordariomycetes</taxon>
        <taxon>Sordariomycetidae</taxon>
        <taxon>Sordariales</taxon>
        <taxon>Podosporaceae</taxon>
        <taxon>Podospora</taxon>
    </lineage>
</organism>
<proteinExistence type="predicted"/>
<evidence type="ECO:0000313" key="5">
    <source>
        <dbReference type="Proteomes" id="UP001270362"/>
    </source>
</evidence>
<accession>A0AAE1CDR3</accession>
<comment type="caution">
    <text evidence="4">The sequence shown here is derived from an EMBL/GenBank/DDBJ whole genome shotgun (WGS) entry which is preliminary data.</text>
</comment>
<keyword evidence="3" id="KW-1133">Transmembrane helix</keyword>
<name>A0AAE1CDR3_9PEZI</name>
<feature type="region of interest" description="Disordered" evidence="2">
    <location>
        <begin position="135"/>
        <end position="164"/>
    </location>
</feature>
<evidence type="ECO:0000256" key="3">
    <source>
        <dbReference type="SAM" id="Phobius"/>
    </source>
</evidence>
<dbReference type="AlphaFoldDB" id="A0AAE1CDR3"/>
<keyword evidence="1" id="KW-0175">Coiled coil</keyword>
<keyword evidence="3" id="KW-0812">Transmembrane</keyword>
<sequence length="304" mass="34300">MKLNGRAGSGLLVASNQSKSGDLLESPPKGQDRSGYHVLCYSSYLTLQKCGEGQALDMYTAVTASDPKWPGSIERAVKRKEFSRNLNRRIRQCRLDIKKVEEELRSTKAQFRKMIQEIENLTATKTKPRGDAVLRHSTGSKNEVMSGAEKQERAEASSRKGKEVAVPLQVDDLERSRGLPVHESPLGAHSHEHEAQECVLDNASTLQFANSTSRFTKRLEEISTEFDSMMGQCRTSSEELTFTRELFMAELSRQEVERSRQEAKASRVIAFVAMLYLPMTTAATIFAMPVFNFQSHWLDDHFNF</sequence>
<feature type="transmembrane region" description="Helical" evidence="3">
    <location>
        <begin position="268"/>
        <end position="291"/>
    </location>
</feature>
<reference evidence="4" key="2">
    <citation type="submission" date="2023-06" db="EMBL/GenBank/DDBJ databases">
        <authorList>
            <consortium name="Lawrence Berkeley National Laboratory"/>
            <person name="Haridas S."/>
            <person name="Hensen N."/>
            <person name="Bonometti L."/>
            <person name="Westerberg I."/>
            <person name="Brannstrom I.O."/>
            <person name="Guillou S."/>
            <person name="Cros-Aarteil S."/>
            <person name="Calhoun S."/>
            <person name="Kuo A."/>
            <person name="Mondo S."/>
            <person name="Pangilinan J."/>
            <person name="Riley R."/>
            <person name="Labutti K."/>
            <person name="Andreopoulos B."/>
            <person name="Lipzen A."/>
            <person name="Chen C."/>
            <person name="Yanf M."/>
            <person name="Daum C."/>
            <person name="Ng V."/>
            <person name="Clum A."/>
            <person name="Steindorff A."/>
            <person name="Ohm R."/>
            <person name="Martin F."/>
            <person name="Silar P."/>
            <person name="Natvig D."/>
            <person name="Lalanne C."/>
            <person name="Gautier V."/>
            <person name="Ament-Velasquez S.L."/>
            <person name="Kruys A."/>
            <person name="Hutchinson M.I."/>
            <person name="Powell A.J."/>
            <person name="Barry K."/>
            <person name="Miller A.N."/>
            <person name="Grigoriev I.V."/>
            <person name="Debuchy R."/>
            <person name="Gladieux P."/>
            <person name="Thoren M.H."/>
            <person name="Johannesson H."/>
        </authorList>
    </citation>
    <scope>NUCLEOTIDE SEQUENCE</scope>
    <source>
        <strain evidence="4">CBS 314.62</strain>
    </source>
</reference>
<evidence type="ECO:0000256" key="1">
    <source>
        <dbReference type="SAM" id="Coils"/>
    </source>
</evidence>
<keyword evidence="5" id="KW-1185">Reference proteome</keyword>
<reference evidence="4" key="1">
    <citation type="journal article" date="2023" name="Mol. Phylogenet. Evol.">
        <title>Genome-scale phylogeny and comparative genomics of the fungal order Sordariales.</title>
        <authorList>
            <person name="Hensen N."/>
            <person name="Bonometti L."/>
            <person name="Westerberg I."/>
            <person name="Brannstrom I.O."/>
            <person name="Guillou S."/>
            <person name="Cros-Aarteil S."/>
            <person name="Calhoun S."/>
            <person name="Haridas S."/>
            <person name="Kuo A."/>
            <person name="Mondo S."/>
            <person name="Pangilinan J."/>
            <person name="Riley R."/>
            <person name="LaButti K."/>
            <person name="Andreopoulos B."/>
            <person name="Lipzen A."/>
            <person name="Chen C."/>
            <person name="Yan M."/>
            <person name="Daum C."/>
            <person name="Ng V."/>
            <person name="Clum A."/>
            <person name="Steindorff A."/>
            <person name="Ohm R.A."/>
            <person name="Martin F."/>
            <person name="Silar P."/>
            <person name="Natvig D.O."/>
            <person name="Lalanne C."/>
            <person name="Gautier V."/>
            <person name="Ament-Velasquez S.L."/>
            <person name="Kruys A."/>
            <person name="Hutchinson M.I."/>
            <person name="Powell A.J."/>
            <person name="Barry K."/>
            <person name="Miller A.N."/>
            <person name="Grigoriev I.V."/>
            <person name="Debuchy R."/>
            <person name="Gladieux P."/>
            <person name="Hiltunen Thoren M."/>
            <person name="Johannesson H."/>
        </authorList>
    </citation>
    <scope>NUCLEOTIDE SEQUENCE</scope>
    <source>
        <strain evidence="4">CBS 314.62</strain>
    </source>
</reference>
<keyword evidence="3" id="KW-0472">Membrane</keyword>
<dbReference type="Proteomes" id="UP001270362">
    <property type="component" value="Unassembled WGS sequence"/>
</dbReference>
<feature type="coiled-coil region" evidence="1">
    <location>
        <begin position="83"/>
        <end position="124"/>
    </location>
</feature>
<feature type="compositionally biased region" description="Basic and acidic residues" evidence="2">
    <location>
        <begin position="149"/>
        <end position="163"/>
    </location>
</feature>
<evidence type="ECO:0000256" key="2">
    <source>
        <dbReference type="SAM" id="MobiDB-lite"/>
    </source>
</evidence>
<protein>
    <submittedName>
        <fullName evidence="4">Uncharacterized protein</fullName>
    </submittedName>
</protein>
<gene>
    <name evidence="4" type="ORF">B0T22DRAFT_514316</name>
</gene>
<dbReference type="EMBL" id="JAULSO010000002">
    <property type="protein sequence ID" value="KAK3689670.1"/>
    <property type="molecule type" value="Genomic_DNA"/>
</dbReference>
<evidence type="ECO:0000313" key="4">
    <source>
        <dbReference type="EMBL" id="KAK3689670.1"/>
    </source>
</evidence>